<sequence>TQAFEKDQAEWQMRESELVGQIKALQETINTLSQQKDLSKRKSGNTSSNDEDSPPPSPTSPTSPTGGSPTSYHTAVREVKIAKRTIKELERRANDLVTEMENVESLHTNSMATNKNHIAKIHHLENELDQVKHMNQTLMEDSERYQLLLREKTMRGEFVLTHVMQRNTKYSCIAGKKTNLTKQNSKSTQDDASVNTKFISVDLEAELHRAMNEVNDGNDHTIIEKLQDEIKLLKDSNKSLSLYIQKILHRIMEAKGFEEILAKDWSAKQETPLTLPKCSLSQEPVKKKPARRKTFSFVLGRTT</sequence>
<accession>A0ACA9Q805</accession>
<evidence type="ECO:0000313" key="2">
    <source>
        <dbReference type="Proteomes" id="UP000789920"/>
    </source>
</evidence>
<protein>
    <submittedName>
        <fullName evidence="1">20841_t:CDS:1</fullName>
    </submittedName>
</protein>
<name>A0ACA9Q805_9GLOM</name>
<comment type="caution">
    <text evidence="1">The sequence shown here is derived from an EMBL/GenBank/DDBJ whole genome shotgun (WGS) entry which is preliminary data.</text>
</comment>
<dbReference type="EMBL" id="CAJVQC010027593">
    <property type="protein sequence ID" value="CAG8736919.1"/>
    <property type="molecule type" value="Genomic_DNA"/>
</dbReference>
<evidence type="ECO:0000313" key="1">
    <source>
        <dbReference type="EMBL" id="CAG8736919.1"/>
    </source>
</evidence>
<feature type="non-terminal residue" evidence="1">
    <location>
        <position position="1"/>
    </location>
</feature>
<dbReference type="Proteomes" id="UP000789920">
    <property type="component" value="Unassembled WGS sequence"/>
</dbReference>
<keyword evidence="2" id="KW-1185">Reference proteome</keyword>
<proteinExistence type="predicted"/>
<gene>
    <name evidence="1" type="ORF">RPERSI_LOCUS12752</name>
</gene>
<reference evidence="1" key="1">
    <citation type="submission" date="2021-06" db="EMBL/GenBank/DDBJ databases">
        <authorList>
            <person name="Kallberg Y."/>
            <person name="Tangrot J."/>
            <person name="Rosling A."/>
        </authorList>
    </citation>
    <scope>NUCLEOTIDE SEQUENCE</scope>
    <source>
        <strain evidence="1">MA461A</strain>
    </source>
</reference>
<organism evidence="1 2">
    <name type="scientific">Racocetra persica</name>
    <dbReference type="NCBI Taxonomy" id="160502"/>
    <lineage>
        <taxon>Eukaryota</taxon>
        <taxon>Fungi</taxon>
        <taxon>Fungi incertae sedis</taxon>
        <taxon>Mucoromycota</taxon>
        <taxon>Glomeromycotina</taxon>
        <taxon>Glomeromycetes</taxon>
        <taxon>Diversisporales</taxon>
        <taxon>Gigasporaceae</taxon>
        <taxon>Racocetra</taxon>
    </lineage>
</organism>